<gene>
    <name evidence="1" type="ORF">P4B07_10400</name>
</gene>
<evidence type="ECO:0000313" key="2">
    <source>
        <dbReference type="Proteomes" id="UP001214094"/>
    </source>
</evidence>
<evidence type="ECO:0000313" key="1">
    <source>
        <dbReference type="EMBL" id="WFP88994.1"/>
    </source>
</evidence>
<dbReference type="EMBL" id="CP121308">
    <property type="protein sequence ID" value="WFP88994.1"/>
    <property type="molecule type" value="Genomic_DNA"/>
</dbReference>
<dbReference type="Proteomes" id="UP001214094">
    <property type="component" value="Chromosome"/>
</dbReference>
<name>A0ABY8HC00_ENSAD</name>
<dbReference type="Pfam" id="PF10045">
    <property type="entry name" value="DUF2280"/>
    <property type="match status" value="1"/>
</dbReference>
<dbReference type="InterPro" id="IPR018738">
    <property type="entry name" value="DUF2280"/>
</dbReference>
<keyword evidence="2" id="KW-1185">Reference proteome</keyword>
<accession>A0ABY8HC00</accession>
<proteinExistence type="predicted"/>
<sequence>MAKPKLSDEVKTYIVKALACFDSPPVVAAAPLAALRPALGRI</sequence>
<organism evidence="1 2">
    <name type="scientific">Ensifer adhaerens</name>
    <name type="common">Sinorhizobium morelense</name>
    <dbReference type="NCBI Taxonomy" id="106592"/>
    <lineage>
        <taxon>Bacteria</taxon>
        <taxon>Pseudomonadati</taxon>
        <taxon>Pseudomonadota</taxon>
        <taxon>Alphaproteobacteria</taxon>
        <taxon>Hyphomicrobiales</taxon>
        <taxon>Rhizobiaceae</taxon>
        <taxon>Sinorhizobium/Ensifer group</taxon>
        <taxon>Ensifer</taxon>
    </lineage>
</organism>
<reference evidence="1 2" key="1">
    <citation type="submission" date="2023-03" db="EMBL/GenBank/DDBJ databases">
        <title>Comparative genome and transcriptome analysis combination mining strategies for increasing vitamin B12 production of Ensifer adhaerens strain.</title>
        <authorList>
            <person name="Yongheng L."/>
        </authorList>
    </citation>
    <scope>NUCLEOTIDE SEQUENCE [LARGE SCALE GENOMIC DNA]</scope>
    <source>
        <strain evidence="1 2">Casida A-T305</strain>
    </source>
</reference>
<protein>
    <submittedName>
        <fullName evidence="1">DUF2280 domain-containing protein</fullName>
    </submittedName>
</protein>